<dbReference type="PROSITE" id="PS50261">
    <property type="entry name" value="G_PROTEIN_RECEP_F2_4"/>
    <property type="match status" value="1"/>
</dbReference>
<dbReference type="Proteomes" id="UP000694546">
    <property type="component" value="Chromosome 2"/>
</dbReference>
<dbReference type="InterPro" id="IPR049883">
    <property type="entry name" value="NOTCH1_EGF-like"/>
</dbReference>
<reference evidence="15" key="2">
    <citation type="submission" date="2025-09" db="UniProtKB">
        <authorList>
            <consortium name="Ensembl"/>
        </authorList>
    </citation>
    <scope>IDENTIFICATION</scope>
</reference>
<dbReference type="PROSITE" id="PS50221">
    <property type="entry name" value="GAIN_B"/>
    <property type="match status" value="1"/>
</dbReference>
<evidence type="ECO:0000256" key="3">
    <source>
        <dbReference type="ARBA" id="ARBA00022536"/>
    </source>
</evidence>
<dbReference type="InterPro" id="IPR017981">
    <property type="entry name" value="GPCR_2-like_7TM"/>
</dbReference>
<evidence type="ECO:0000313" key="15">
    <source>
        <dbReference type="Ensembl" id="ENSGMOP00000015729.2"/>
    </source>
</evidence>
<dbReference type="InterPro" id="IPR057244">
    <property type="entry name" value="GAIN_B"/>
</dbReference>
<evidence type="ECO:0000256" key="11">
    <source>
        <dbReference type="SAM" id="Phobius"/>
    </source>
</evidence>
<dbReference type="Gene3D" id="1.20.1070.10">
    <property type="entry name" value="Rhodopsin 7-helix transmembrane proteins"/>
    <property type="match status" value="1"/>
</dbReference>
<feature type="transmembrane region" description="Helical" evidence="11">
    <location>
        <begin position="618"/>
        <end position="641"/>
    </location>
</feature>
<evidence type="ECO:0000256" key="8">
    <source>
        <dbReference type="ARBA" id="ARBA00023157"/>
    </source>
</evidence>
<dbReference type="InterPro" id="IPR001881">
    <property type="entry name" value="EGF-like_Ca-bd_dom"/>
</dbReference>
<comment type="caution">
    <text evidence="9">Lacks conserved residue(s) required for the propagation of feature annotation.</text>
</comment>
<evidence type="ECO:0000256" key="1">
    <source>
        <dbReference type="ARBA" id="ARBA00004651"/>
    </source>
</evidence>
<dbReference type="SUPFAM" id="SSF57196">
    <property type="entry name" value="EGF/Laminin"/>
    <property type="match status" value="2"/>
</dbReference>
<dbReference type="GO" id="GO:0030855">
    <property type="term" value="P:epithelial cell differentiation"/>
    <property type="evidence" value="ECO:0007669"/>
    <property type="project" value="UniProtKB-ARBA"/>
</dbReference>
<name>A0A8C4ZIL7_GADMO</name>
<dbReference type="SMART" id="SM00303">
    <property type="entry name" value="GPS"/>
    <property type="match status" value="1"/>
</dbReference>
<dbReference type="InterPro" id="IPR000203">
    <property type="entry name" value="GPS"/>
</dbReference>
<keyword evidence="6 11" id="KW-1133">Transmembrane helix</keyword>
<feature type="domain" description="EGF-like" evidence="12">
    <location>
        <begin position="105"/>
        <end position="143"/>
    </location>
</feature>
<evidence type="ECO:0000259" key="12">
    <source>
        <dbReference type="PROSITE" id="PS50026"/>
    </source>
</evidence>
<dbReference type="InterPro" id="IPR046338">
    <property type="entry name" value="GAIN_dom_sf"/>
</dbReference>
<dbReference type="PRINTS" id="PR00249">
    <property type="entry name" value="GPCRSECRETIN"/>
</dbReference>
<evidence type="ECO:0000256" key="9">
    <source>
        <dbReference type="PROSITE-ProRule" id="PRU00076"/>
    </source>
</evidence>
<feature type="region of interest" description="Disordered" evidence="10">
    <location>
        <begin position="932"/>
        <end position="956"/>
    </location>
</feature>
<dbReference type="SUPFAM" id="SSF57184">
    <property type="entry name" value="Growth factor receptor domain"/>
    <property type="match status" value="1"/>
</dbReference>
<feature type="domain" description="GAIN-B" evidence="13">
    <location>
        <begin position="441"/>
        <end position="610"/>
    </location>
</feature>
<dbReference type="AlphaFoldDB" id="A0A8C4ZIL7"/>
<protein>
    <submittedName>
        <fullName evidence="15">Uncharacterized protein</fullName>
    </submittedName>
</protein>
<feature type="domain" description="G-protein coupled receptors family 2 profile 2" evidence="14">
    <location>
        <begin position="616"/>
        <end position="913"/>
    </location>
</feature>
<evidence type="ECO:0000259" key="13">
    <source>
        <dbReference type="PROSITE" id="PS50221"/>
    </source>
</evidence>
<keyword evidence="4 11" id="KW-0812">Transmembrane</keyword>
<sequence>MVVNYPVNESLTPTKGSAGASRSSCQWDVIPIEWVICPGGFHVFRPLAAGNSRTGFATYHSECGPDSCGPLAECTSTPVGGCVCVSGYEIPPKHLPVDGSYGCVDIDECVKTSDTCGPDSICTNLNGTYNCTCLPGFNNTNSADKLGTTPSCEDIDECFEYPCGEGDCKNIPASFECDCHVGYQLGPAAAPPCQDIDECFNSTVCGPRSNCTNVPGKHICQCEPGYIATDPSTAPDEDNTCEDADECVEDVTICGPEAVCNNTIGAHFCTCNHGYRLDLSDMIASSENPCNDIDECSETVDLCGTKTVCTNAPGTFDCSCPDGYYPSTGVIWEPGVTFCQSLQHILDAIEPPEGQTKERAFLGNIAQQLKDNAGVILSEATVKNGFSASMEVSGANSKSPKAVTSDGDADTGSVILDISEGLVSSLVEPSQNGTNKTLQTAVVDLSIQTFSLGCSNGESNVLSVKGISMEVNLEALAQDNNGSAAAAVLTLRDMERLLIPRFLQTKNQTEMNSDIITAFLPKTKHSNFSQPVNFTIQHKKKSEAGLVTCVYWAGKDQTAAKVDASGGEEAEASRWSVKGCWVAYSDENYTICSCSHLSTFALILQIGDPPPEDPFLEWLNRVCVTIGLFFFALAIVTFLLCSWNAKINNTARLHLCISLASSHFLMLWMDRYVDNKVACKVMAGVLHFLILASFSWMLLEALQLFLLVRRLSKVQVIQRDGLPTPVLYLIGYGAPFVILGVSAAVFSDGYGATDSQACWLSTERSFNWALTGPVVALLGMNLVLFFATLVCLRPTLASMKSDVSQSKDTRFNQTLLSLSVRLSVITSTGTIPANEGAVTWLVQRAHPVPDPLCCASLERLCRLIVFKILAQSVILGCTWILGLYQANLFFQVLFILLNSQQGTFLFIVHCLLNKEVRGEYIKWLSCSFKKSGNAGTAKDFHSGSDNMDATEEQEKK</sequence>
<keyword evidence="3 9" id="KW-0245">EGF-like domain</keyword>
<dbReference type="PANTHER" id="PTHR12011">
    <property type="entry name" value="ADHESION G-PROTEIN COUPLED RECEPTOR"/>
    <property type="match status" value="1"/>
</dbReference>
<evidence type="ECO:0000256" key="7">
    <source>
        <dbReference type="ARBA" id="ARBA00023136"/>
    </source>
</evidence>
<dbReference type="InterPro" id="IPR018097">
    <property type="entry name" value="EGF_Ca-bd_CS"/>
</dbReference>
<comment type="subcellular location">
    <subcellularLocation>
        <location evidence="1">Cell membrane</location>
        <topology evidence="1">Multi-pass membrane protein</topology>
    </subcellularLocation>
</comment>
<evidence type="ECO:0000256" key="2">
    <source>
        <dbReference type="ARBA" id="ARBA00022475"/>
    </source>
</evidence>
<evidence type="ECO:0000256" key="4">
    <source>
        <dbReference type="ARBA" id="ARBA00022692"/>
    </source>
</evidence>
<dbReference type="SMART" id="SM00179">
    <property type="entry name" value="EGF_CA"/>
    <property type="match status" value="5"/>
</dbReference>
<evidence type="ECO:0000256" key="10">
    <source>
        <dbReference type="SAM" id="MobiDB-lite"/>
    </source>
</evidence>
<feature type="disulfide bond" evidence="9">
    <location>
        <begin position="158"/>
        <end position="168"/>
    </location>
</feature>
<evidence type="ECO:0000313" key="16">
    <source>
        <dbReference type="Proteomes" id="UP000694546"/>
    </source>
</evidence>
<keyword evidence="5" id="KW-0677">Repeat</keyword>
<dbReference type="GO" id="GO:0007189">
    <property type="term" value="P:adenylate cyclase-activating G protein-coupled receptor signaling pathway"/>
    <property type="evidence" value="ECO:0007669"/>
    <property type="project" value="TreeGrafter"/>
</dbReference>
<feature type="transmembrane region" description="Helical" evidence="11">
    <location>
        <begin position="681"/>
        <end position="706"/>
    </location>
</feature>
<feature type="domain" description="EGF-like" evidence="12">
    <location>
        <begin position="195"/>
        <end position="232"/>
    </location>
</feature>
<feature type="transmembrane region" description="Helical" evidence="11">
    <location>
        <begin position="653"/>
        <end position="669"/>
    </location>
</feature>
<feature type="domain" description="EGF-like" evidence="12">
    <location>
        <begin position="243"/>
        <end position="281"/>
    </location>
</feature>
<keyword evidence="2" id="KW-1003">Cell membrane</keyword>
<dbReference type="InterPro" id="IPR000742">
    <property type="entry name" value="EGF"/>
</dbReference>
<dbReference type="GeneTree" id="ENSGT00940000163334"/>
<feature type="transmembrane region" description="Helical" evidence="11">
    <location>
        <begin position="888"/>
        <end position="912"/>
    </location>
</feature>
<feature type="domain" description="EGF-like" evidence="12">
    <location>
        <begin position="292"/>
        <end position="330"/>
    </location>
</feature>
<dbReference type="InterPro" id="IPR000152">
    <property type="entry name" value="EGF-type_Asp/Asn_hydroxyl_site"/>
</dbReference>
<feature type="transmembrane region" description="Helical" evidence="11">
    <location>
        <begin position="726"/>
        <end position="746"/>
    </location>
</feature>
<evidence type="ECO:0000256" key="6">
    <source>
        <dbReference type="ARBA" id="ARBA00022989"/>
    </source>
</evidence>
<dbReference type="PROSITE" id="PS00010">
    <property type="entry name" value="ASX_HYDROXYL"/>
    <property type="match status" value="3"/>
</dbReference>
<dbReference type="InterPro" id="IPR009030">
    <property type="entry name" value="Growth_fac_rcpt_cys_sf"/>
</dbReference>
<dbReference type="OMA" id="DQKVEWG"/>
<organism evidence="15 16">
    <name type="scientific">Gadus morhua</name>
    <name type="common">Atlantic cod</name>
    <dbReference type="NCBI Taxonomy" id="8049"/>
    <lineage>
        <taxon>Eukaryota</taxon>
        <taxon>Metazoa</taxon>
        <taxon>Chordata</taxon>
        <taxon>Craniata</taxon>
        <taxon>Vertebrata</taxon>
        <taxon>Euteleostomi</taxon>
        <taxon>Actinopterygii</taxon>
        <taxon>Neopterygii</taxon>
        <taxon>Teleostei</taxon>
        <taxon>Neoteleostei</taxon>
        <taxon>Acanthomorphata</taxon>
        <taxon>Zeiogadaria</taxon>
        <taxon>Gadariae</taxon>
        <taxon>Gadiformes</taxon>
        <taxon>Gadoidei</taxon>
        <taxon>Gadidae</taxon>
        <taxon>Gadus</taxon>
    </lineage>
</organism>
<dbReference type="CDD" id="cd00054">
    <property type="entry name" value="EGF_CA"/>
    <property type="match status" value="5"/>
</dbReference>
<dbReference type="GO" id="GO:0007166">
    <property type="term" value="P:cell surface receptor signaling pathway"/>
    <property type="evidence" value="ECO:0007669"/>
    <property type="project" value="InterPro"/>
</dbReference>
<dbReference type="GO" id="GO:0005509">
    <property type="term" value="F:calcium ion binding"/>
    <property type="evidence" value="ECO:0007669"/>
    <property type="project" value="InterPro"/>
</dbReference>
<feature type="domain" description="EGF-like" evidence="12">
    <location>
        <begin position="154"/>
        <end position="194"/>
    </location>
</feature>
<feature type="region of interest" description="Disordered" evidence="10">
    <location>
        <begin position="1"/>
        <end position="22"/>
    </location>
</feature>
<dbReference type="Gene3D" id="2.60.220.50">
    <property type="match status" value="1"/>
</dbReference>
<keyword evidence="7 11" id="KW-0472">Membrane</keyword>
<dbReference type="Pfam" id="PF07645">
    <property type="entry name" value="EGF_CA"/>
    <property type="match status" value="5"/>
</dbReference>
<dbReference type="GO" id="GO:0005886">
    <property type="term" value="C:plasma membrane"/>
    <property type="evidence" value="ECO:0007669"/>
    <property type="project" value="UniProtKB-SubCell"/>
</dbReference>
<reference evidence="15" key="1">
    <citation type="submission" date="2025-08" db="UniProtKB">
        <authorList>
            <consortium name="Ensembl"/>
        </authorList>
    </citation>
    <scope>IDENTIFICATION</scope>
</reference>
<dbReference type="Ensembl" id="ENSGMOT00000016131.2">
    <property type="protein sequence ID" value="ENSGMOP00000015729.2"/>
    <property type="gene ID" value="ENSGMOG00000014818.2"/>
</dbReference>
<dbReference type="Pfam" id="PF00002">
    <property type="entry name" value="7tm_2"/>
    <property type="match status" value="1"/>
</dbReference>
<evidence type="ECO:0000256" key="5">
    <source>
        <dbReference type="ARBA" id="ARBA00022737"/>
    </source>
</evidence>
<dbReference type="GO" id="GO:0004930">
    <property type="term" value="F:G protein-coupled receptor activity"/>
    <property type="evidence" value="ECO:0007669"/>
    <property type="project" value="UniProtKB-KW"/>
</dbReference>
<proteinExistence type="predicted"/>
<evidence type="ECO:0000259" key="14">
    <source>
        <dbReference type="PROSITE" id="PS50261"/>
    </source>
</evidence>
<dbReference type="Pfam" id="PF01825">
    <property type="entry name" value="GPS"/>
    <property type="match status" value="1"/>
</dbReference>
<accession>A0A8C4ZIL7</accession>
<dbReference type="Gene3D" id="2.10.25.10">
    <property type="entry name" value="Laminin"/>
    <property type="match status" value="6"/>
</dbReference>
<keyword evidence="16" id="KW-1185">Reference proteome</keyword>
<dbReference type="PROSITE" id="PS01187">
    <property type="entry name" value="EGF_CA"/>
    <property type="match status" value="2"/>
</dbReference>
<dbReference type="PANTHER" id="PTHR12011:SF469">
    <property type="entry name" value="ADHESION G PROTEIN-COUPLED RECEPTOR E1-RELATED"/>
    <property type="match status" value="1"/>
</dbReference>
<dbReference type="SMART" id="SM00181">
    <property type="entry name" value="EGF"/>
    <property type="match status" value="6"/>
</dbReference>
<dbReference type="InterPro" id="IPR000832">
    <property type="entry name" value="GPCR_2_secretin-like"/>
</dbReference>
<feature type="transmembrane region" description="Helical" evidence="11">
    <location>
        <begin position="766"/>
        <end position="792"/>
    </location>
</feature>
<feature type="transmembrane region" description="Helical" evidence="11">
    <location>
        <begin position="864"/>
        <end position="882"/>
    </location>
</feature>
<dbReference type="PROSITE" id="PS50026">
    <property type="entry name" value="EGF_3"/>
    <property type="match status" value="5"/>
</dbReference>
<feature type="compositionally biased region" description="Polar residues" evidence="10">
    <location>
        <begin position="7"/>
        <end position="22"/>
    </location>
</feature>
<keyword evidence="8 9" id="KW-1015">Disulfide bond</keyword>